<comment type="caution">
    <text evidence="1">The sequence shown here is derived from an EMBL/GenBank/DDBJ whole genome shotgun (WGS) entry which is preliminary data.</text>
</comment>
<dbReference type="Proteomes" id="UP000242188">
    <property type="component" value="Unassembled WGS sequence"/>
</dbReference>
<name>A0A210Q7M7_MIZYE</name>
<dbReference type="AlphaFoldDB" id="A0A210Q7M7"/>
<protein>
    <submittedName>
        <fullName evidence="1">Uncharacterized protein</fullName>
    </submittedName>
</protein>
<reference evidence="1 2" key="1">
    <citation type="journal article" date="2017" name="Nat. Ecol. Evol.">
        <title>Scallop genome provides insights into evolution of bilaterian karyotype and development.</title>
        <authorList>
            <person name="Wang S."/>
            <person name="Zhang J."/>
            <person name="Jiao W."/>
            <person name="Li J."/>
            <person name="Xun X."/>
            <person name="Sun Y."/>
            <person name="Guo X."/>
            <person name="Huan P."/>
            <person name="Dong B."/>
            <person name="Zhang L."/>
            <person name="Hu X."/>
            <person name="Sun X."/>
            <person name="Wang J."/>
            <person name="Zhao C."/>
            <person name="Wang Y."/>
            <person name="Wang D."/>
            <person name="Huang X."/>
            <person name="Wang R."/>
            <person name="Lv J."/>
            <person name="Li Y."/>
            <person name="Zhang Z."/>
            <person name="Liu B."/>
            <person name="Lu W."/>
            <person name="Hui Y."/>
            <person name="Liang J."/>
            <person name="Zhou Z."/>
            <person name="Hou R."/>
            <person name="Li X."/>
            <person name="Liu Y."/>
            <person name="Li H."/>
            <person name="Ning X."/>
            <person name="Lin Y."/>
            <person name="Zhao L."/>
            <person name="Xing Q."/>
            <person name="Dou J."/>
            <person name="Li Y."/>
            <person name="Mao J."/>
            <person name="Guo H."/>
            <person name="Dou H."/>
            <person name="Li T."/>
            <person name="Mu C."/>
            <person name="Jiang W."/>
            <person name="Fu Q."/>
            <person name="Fu X."/>
            <person name="Miao Y."/>
            <person name="Liu J."/>
            <person name="Yu Q."/>
            <person name="Li R."/>
            <person name="Liao H."/>
            <person name="Li X."/>
            <person name="Kong Y."/>
            <person name="Jiang Z."/>
            <person name="Chourrout D."/>
            <person name="Li R."/>
            <person name="Bao Z."/>
        </authorList>
    </citation>
    <scope>NUCLEOTIDE SEQUENCE [LARGE SCALE GENOMIC DNA]</scope>
    <source>
        <strain evidence="1 2">PY_sf001</strain>
    </source>
</reference>
<proteinExistence type="predicted"/>
<evidence type="ECO:0000313" key="1">
    <source>
        <dbReference type="EMBL" id="OWF44746.1"/>
    </source>
</evidence>
<gene>
    <name evidence="1" type="ORF">KP79_PYT18990</name>
</gene>
<evidence type="ECO:0000313" key="2">
    <source>
        <dbReference type="Proteomes" id="UP000242188"/>
    </source>
</evidence>
<sequence length="105" mass="12250">MRVIMATGSVQSFLHHQLHPCDRSMLTFPNLEHRQDLATSDIQQQSQLSHIINNVLLKAMKEYGESRKFVEAKLDTYDYFFSRTVEGAEEIVLPFSPVTFEFEQR</sequence>
<keyword evidence="2" id="KW-1185">Reference proteome</keyword>
<accession>A0A210Q7M7</accession>
<dbReference type="EMBL" id="NEDP02004687">
    <property type="protein sequence ID" value="OWF44746.1"/>
    <property type="molecule type" value="Genomic_DNA"/>
</dbReference>
<organism evidence="1 2">
    <name type="scientific">Mizuhopecten yessoensis</name>
    <name type="common">Japanese scallop</name>
    <name type="synonym">Patinopecten yessoensis</name>
    <dbReference type="NCBI Taxonomy" id="6573"/>
    <lineage>
        <taxon>Eukaryota</taxon>
        <taxon>Metazoa</taxon>
        <taxon>Spiralia</taxon>
        <taxon>Lophotrochozoa</taxon>
        <taxon>Mollusca</taxon>
        <taxon>Bivalvia</taxon>
        <taxon>Autobranchia</taxon>
        <taxon>Pteriomorphia</taxon>
        <taxon>Pectinida</taxon>
        <taxon>Pectinoidea</taxon>
        <taxon>Pectinidae</taxon>
        <taxon>Mizuhopecten</taxon>
    </lineage>
</organism>